<evidence type="ECO:0000256" key="1">
    <source>
        <dbReference type="SAM" id="Phobius"/>
    </source>
</evidence>
<dbReference type="GeneID" id="78362971"/>
<dbReference type="EMBL" id="NHMP01000001">
    <property type="protein sequence ID" value="OXE50790.1"/>
    <property type="molecule type" value="Genomic_DNA"/>
</dbReference>
<dbReference type="AlphaFoldDB" id="A0A227KQH5"/>
<feature type="transmembrane region" description="Helical" evidence="1">
    <location>
        <begin position="174"/>
        <end position="197"/>
    </location>
</feature>
<keyword evidence="3" id="KW-1185">Reference proteome</keyword>
<keyword evidence="1" id="KW-0812">Transmembrane</keyword>
<evidence type="ECO:0000313" key="2">
    <source>
        <dbReference type="EMBL" id="OXE50790.1"/>
    </source>
</evidence>
<sequence>MFKIAMLILILLLVSMNVVEEEAHEYLAFFAAAVFVCHAAAQKWWFSAVCPRFGMALRIKSLSVIALMIVFLFTMISGALLSRYALPMLRVKTIQALMIDVHHSLGMVFLLLSFFHFGVHLSIEKIKAIGIVKVGFVTLGMLVLYIALHCLPDFVYSDFEMNMVDLLRNYDSGLFLVTLVPFISVFLGLLLNTLPIWRANNV</sequence>
<keyword evidence="1" id="KW-0472">Membrane</keyword>
<dbReference type="Proteomes" id="UP000214610">
    <property type="component" value="Unassembled WGS sequence"/>
</dbReference>
<evidence type="ECO:0008006" key="4">
    <source>
        <dbReference type="Google" id="ProtNLM"/>
    </source>
</evidence>
<organism evidence="2 3">
    <name type="scientific">Turicimonas muris</name>
    <dbReference type="NCBI Taxonomy" id="1796652"/>
    <lineage>
        <taxon>Bacteria</taxon>
        <taxon>Pseudomonadati</taxon>
        <taxon>Pseudomonadota</taxon>
        <taxon>Betaproteobacteria</taxon>
        <taxon>Burkholderiales</taxon>
        <taxon>Sutterellaceae</taxon>
        <taxon>Turicimonas</taxon>
    </lineage>
</organism>
<feature type="transmembrane region" description="Helical" evidence="1">
    <location>
        <begin position="26"/>
        <end position="50"/>
    </location>
</feature>
<reference evidence="3" key="1">
    <citation type="submission" date="2017-05" db="EMBL/GenBank/DDBJ databases">
        <title>Improved OligoMM genomes.</title>
        <authorList>
            <person name="Garzetti D."/>
        </authorList>
    </citation>
    <scope>NUCLEOTIDE SEQUENCE [LARGE SCALE GENOMIC DNA]</scope>
    <source>
        <strain evidence="3">YL45</strain>
    </source>
</reference>
<feature type="transmembrane region" description="Helical" evidence="1">
    <location>
        <begin position="101"/>
        <end position="119"/>
    </location>
</feature>
<proteinExistence type="predicted"/>
<name>A0A227KQH5_9BURK</name>
<gene>
    <name evidence="2" type="ORF">ADH67_00340</name>
</gene>
<protein>
    <recommendedName>
        <fullName evidence="4">DUF4405 domain-containing protein</fullName>
    </recommendedName>
</protein>
<comment type="caution">
    <text evidence="2">The sequence shown here is derived from an EMBL/GenBank/DDBJ whole genome shotgun (WGS) entry which is preliminary data.</text>
</comment>
<feature type="transmembrane region" description="Helical" evidence="1">
    <location>
        <begin position="62"/>
        <end position="81"/>
    </location>
</feature>
<evidence type="ECO:0000313" key="3">
    <source>
        <dbReference type="Proteomes" id="UP000214610"/>
    </source>
</evidence>
<feature type="transmembrane region" description="Helical" evidence="1">
    <location>
        <begin position="131"/>
        <end position="154"/>
    </location>
</feature>
<keyword evidence="1" id="KW-1133">Transmembrane helix</keyword>
<accession>A0A227KQH5</accession>
<dbReference type="RefSeq" id="WP_066590600.1">
    <property type="nucleotide sequence ID" value="NZ_CAJTBZ010000001.1"/>
</dbReference>